<proteinExistence type="inferred from homology"/>
<evidence type="ECO:0000256" key="1">
    <source>
        <dbReference type="ARBA" id="ARBA00004442"/>
    </source>
</evidence>
<dbReference type="InterPro" id="IPR010104">
    <property type="entry name" value="TonB_rcpt_bac"/>
</dbReference>
<evidence type="ECO:0000256" key="5">
    <source>
        <dbReference type="SAM" id="SignalP"/>
    </source>
</evidence>
<keyword evidence="3" id="KW-0998">Cell outer membrane</keyword>
<evidence type="ECO:0000313" key="8">
    <source>
        <dbReference type="EMBL" id="MBB6251983.1"/>
    </source>
</evidence>
<name>A0A7X0ECS7_9PROT</name>
<dbReference type="EMBL" id="JACIIZ010000006">
    <property type="protein sequence ID" value="MBB6251983.1"/>
    <property type="molecule type" value="Genomic_DNA"/>
</dbReference>
<dbReference type="NCBIfam" id="TIGR01782">
    <property type="entry name" value="TonB-Xanth-Caul"/>
    <property type="match status" value="1"/>
</dbReference>
<feature type="chain" id="PRO_5031171975" evidence="5">
    <location>
        <begin position="27"/>
        <end position="1100"/>
    </location>
</feature>
<dbReference type="Proteomes" id="UP000539175">
    <property type="component" value="Unassembled WGS sequence"/>
</dbReference>
<protein>
    <submittedName>
        <fullName evidence="8">Outer membrane receptor protein involved in Fe transport</fullName>
    </submittedName>
</protein>
<evidence type="ECO:0000256" key="2">
    <source>
        <dbReference type="ARBA" id="ARBA00023136"/>
    </source>
</evidence>
<evidence type="ECO:0000313" key="9">
    <source>
        <dbReference type="Proteomes" id="UP000539175"/>
    </source>
</evidence>
<dbReference type="AlphaFoldDB" id="A0A7X0ECS7"/>
<gene>
    <name evidence="8" type="ORF">FHS74_002543</name>
</gene>
<dbReference type="PANTHER" id="PTHR40980:SF3">
    <property type="entry name" value="TONB-DEPENDENT RECEPTOR-LIKE BETA-BARREL DOMAIN-CONTAINING PROTEIN"/>
    <property type="match status" value="1"/>
</dbReference>
<dbReference type="SUPFAM" id="SSF56935">
    <property type="entry name" value="Porins"/>
    <property type="match status" value="1"/>
</dbReference>
<dbReference type="Pfam" id="PF00593">
    <property type="entry name" value="TonB_dep_Rec_b-barrel"/>
    <property type="match status" value="1"/>
</dbReference>
<keyword evidence="2 4" id="KW-0472">Membrane</keyword>
<evidence type="ECO:0000256" key="4">
    <source>
        <dbReference type="RuleBase" id="RU003357"/>
    </source>
</evidence>
<dbReference type="InterPro" id="IPR036942">
    <property type="entry name" value="Beta-barrel_TonB_sf"/>
</dbReference>
<evidence type="ECO:0000259" key="7">
    <source>
        <dbReference type="Pfam" id="PF07715"/>
    </source>
</evidence>
<accession>A0A7X0ECS7</accession>
<comment type="caution">
    <text evidence="8">The sequence shown here is derived from an EMBL/GenBank/DDBJ whole genome shotgun (WGS) entry which is preliminary data.</text>
</comment>
<comment type="subcellular location">
    <subcellularLocation>
        <location evidence="1 4">Cell outer membrane</location>
    </subcellularLocation>
</comment>
<comment type="similarity">
    <text evidence="4">Belongs to the TonB-dependent receptor family.</text>
</comment>
<evidence type="ECO:0000256" key="3">
    <source>
        <dbReference type="ARBA" id="ARBA00023237"/>
    </source>
</evidence>
<organism evidence="8 9">
    <name type="scientific">Nitrospirillum iridis</name>
    <dbReference type="NCBI Taxonomy" id="765888"/>
    <lineage>
        <taxon>Bacteria</taxon>
        <taxon>Pseudomonadati</taxon>
        <taxon>Pseudomonadota</taxon>
        <taxon>Alphaproteobacteria</taxon>
        <taxon>Rhodospirillales</taxon>
        <taxon>Azospirillaceae</taxon>
        <taxon>Nitrospirillum</taxon>
    </lineage>
</organism>
<reference evidence="8 9" key="1">
    <citation type="submission" date="2020-08" db="EMBL/GenBank/DDBJ databases">
        <title>Genomic Encyclopedia of Type Strains, Phase IV (KMG-IV): sequencing the most valuable type-strain genomes for metagenomic binning, comparative biology and taxonomic classification.</title>
        <authorList>
            <person name="Goeker M."/>
        </authorList>
    </citation>
    <scope>NUCLEOTIDE SEQUENCE [LARGE SCALE GENOMIC DNA]</scope>
    <source>
        <strain evidence="8 9">DSM 22198</strain>
    </source>
</reference>
<feature type="domain" description="TonB-dependent receptor-like beta-barrel" evidence="6">
    <location>
        <begin position="501"/>
        <end position="1052"/>
    </location>
</feature>
<dbReference type="RefSeq" id="WP_184800899.1">
    <property type="nucleotide sequence ID" value="NZ_JACIIZ010000006.1"/>
</dbReference>
<dbReference type="PANTHER" id="PTHR40980">
    <property type="entry name" value="PLUG DOMAIN-CONTAINING PROTEIN"/>
    <property type="match status" value="1"/>
</dbReference>
<dbReference type="Pfam" id="PF07715">
    <property type="entry name" value="Plug"/>
    <property type="match status" value="1"/>
</dbReference>
<dbReference type="InterPro" id="IPR000531">
    <property type="entry name" value="Beta-barrel_TonB"/>
</dbReference>
<keyword evidence="8" id="KW-0675">Receptor</keyword>
<sequence length="1100" mass="120120">MRATSKAVALLSVSALAFTWAGVAHAQSAADAAPKDDSLEEIVIVGMRKALNNAQEFKRNSEEIVDSISAVDIGALPDRSVTEALQRVPGISIGRTNEPRDIDRLNIEGSGVQIRGLTWVRSEINGRDSFGAKNGRALGWEDVTPELAAGVDVYKNPSADIVEGGLGGTINLRTRMPFDSNDQVIGLSADATNGDLRHKWTPSASGLYSNRWDTKIGEIGILVDVAHSELSSRLNAIEVDPYNAHSTSTKSSYDGGTTLNFNGDNSISGQPKSVVMVPTGVEYRLEDRDKTRDGQYAALQWKPNDELEFYGTYFRTTSKLVSTDHFAQTSACCSATNNQNFLNQPAAGTGFTYDADGNFLSGTIVDGQGGGNGVPNSFLLNLGTRYGEDNSETWDAAGGVKWNHGRWHVNADFQRIFSRRDDYDMTVYNTVTATGGVGLDLRGDVPIIKMQDLTATPNVFNLYAAMDHNEIDKADQTTGKLDTTYDIDGDFLRSLKFGFRSTDRHSIQRDGGYNWALISAPWAFTGQTATVGQFPQNQQVVNFNNFFGGSMPSLWMPSVDLAKNKTLLSSYIQKLLYTPNLGTNLAAYTDGTYGYYCATCGHGTIPTWAANGGKYSPFPNGSLAGYLPIWAGAPVDANNNLLSTTQPVGSNITFWQPFNGNYNYAPTSTSGLGTNDQTERTNAIYAQLRFGHDDLFGWNLPWDGNIGVRVVRTDSESMGFGHVASLSQNGDTSSYSATALQALLFANGANALTSFSNHYTDVLPSLNLRFKPQDDMAIRFAAATSIVRPDFYQLSPSFTMTGTYQNRPALVTDKVINTVTNLPYTQAELNAAAATGSPVMYNTGVSFAFNTGNPKLKPMRAQSFDLSYEWYLKPGSMVSFGVFDKEIYDYIQSDQTVVQVTNNGITENVVGNVPQNHGHGRIMGLEGQVTYFYDFLPGILSGLGTDVNFTILDSSGTQNTSGSVFDGSQIGASKLKLPLEQLSTYTLNAALLYTKYDFDFRLAYNWRSRYLMAASASNVQAPAYMEDYGQLDASLIYSLTENIKVGVQAANLLATKNVISIDERDNWYYGTQGNMSNSLIYKHNYTVADRRYSLVMRAQF</sequence>
<dbReference type="InterPro" id="IPR037066">
    <property type="entry name" value="Plug_dom_sf"/>
</dbReference>
<dbReference type="Gene3D" id="2.170.130.10">
    <property type="entry name" value="TonB-dependent receptor, plug domain"/>
    <property type="match status" value="1"/>
</dbReference>
<feature type="domain" description="TonB-dependent receptor plug" evidence="7">
    <location>
        <begin position="59"/>
        <end position="169"/>
    </location>
</feature>
<feature type="signal peptide" evidence="5">
    <location>
        <begin position="1"/>
        <end position="26"/>
    </location>
</feature>
<keyword evidence="9" id="KW-1185">Reference proteome</keyword>
<keyword evidence="5" id="KW-0732">Signal</keyword>
<dbReference type="GO" id="GO:0009279">
    <property type="term" value="C:cell outer membrane"/>
    <property type="evidence" value="ECO:0007669"/>
    <property type="project" value="UniProtKB-SubCell"/>
</dbReference>
<dbReference type="Gene3D" id="2.40.170.20">
    <property type="entry name" value="TonB-dependent receptor, beta-barrel domain"/>
    <property type="match status" value="1"/>
</dbReference>
<keyword evidence="4" id="KW-0798">TonB box</keyword>
<dbReference type="InterPro" id="IPR012910">
    <property type="entry name" value="Plug_dom"/>
</dbReference>
<evidence type="ECO:0000259" key="6">
    <source>
        <dbReference type="Pfam" id="PF00593"/>
    </source>
</evidence>